<dbReference type="AlphaFoldDB" id="A0AA38RXC6"/>
<comment type="caution">
    <text evidence="9">The sequence shown here is derived from an EMBL/GenBank/DDBJ whole genome shotgun (WGS) entry which is preliminary data.</text>
</comment>
<dbReference type="PROSITE" id="PS50294">
    <property type="entry name" value="WD_REPEATS_REGION"/>
    <property type="match status" value="1"/>
</dbReference>
<reference evidence="9" key="1">
    <citation type="submission" date="2022-07" db="EMBL/GenBank/DDBJ databases">
        <title>Fungi with potential for degradation of polypropylene.</title>
        <authorList>
            <person name="Gostincar C."/>
        </authorList>
    </citation>
    <scope>NUCLEOTIDE SEQUENCE</scope>
    <source>
        <strain evidence="9">EXF-13287</strain>
    </source>
</reference>
<gene>
    <name evidence="9" type="ORF">NKR19_g3236</name>
</gene>
<dbReference type="Gene3D" id="2.130.10.10">
    <property type="entry name" value="YVTN repeat-like/Quinoprotein amine dehydrogenase"/>
    <property type="match status" value="5"/>
</dbReference>
<dbReference type="GO" id="GO:0005737">
    <property type="term" value="C:cytoplasm"/>
    <property type="evidence" value="ECO:0007669"/>
    <property type="project" value="UniProtKB-SubCell"/>
</dbReference>
<evidence type="ECO:0000256" key="4">
    <source>
        <dbReference type="ARBA" id="ARBA00022694"/>
    </source>
</evidence>
<evidence type="ECO:0000256" key="8">
    <source>
        <dbReference type="SAM" id="MobiDB-lite"/>
    </source>
</evidence>
<dbReference type="InterPro" id="IPR019775">
    <property type="entry name" value="WD40_repeat_CS"/>
</dbReference>
<evidence type="ECO:0000256" key="7">
    <source>
        <dbReference type="PROSITE-ProRule" id="PRU00221"/>
    </source>
</evidence>
<keyword evidence="2" id="KW-0963">Cytoplasm</keyword>
<keyword evidence="10" id="KW-1185">Reference proteome</keyword>
<feature type="region of interest" description="Disordered" evidence="8">
    <location>
        <begin position="261"/>
        <end position="290"/>
    </location>
</feature>
<dbReference type="InterPro" id="IPR015943">
    <property type="entry name" value="WD40/YVTN_repeat-like_dom_sf"/>
</dbReference>
<dbReference type="InterPro" id="IPR001680">
    <property type="entry name" value="WD40_rpt"/>
</dbReference>
<feature type="compositionally biased region" description="Basic and acidic residues" evidence="8">
    <location>
        <begin position="261"/>
        <end position="271"/>
    </location>
</feature>
<name>A0AA38RXC6_9PEZI</name>
<evidence type="ECO:0000313" key="9">
    <source>
        <dbReference type="EMBL" id="KAJ9158492.1"/>
    </source>
</evidence>
<proteinExistence type="inferred from homology"/>
<dbReference type="PANTHER" id="PTHR14344:SF3">
    <property type="entry name" value="WD REPEAT-CONTAINING PROTEIN 6"/>
    <property type="match status" value="1"/>
</dbReference>
<feature type="repeat" description="WD" evidence="7">
    <location>
        <begin position="211"/>
        <end position="252"/>
    </location>
</feature>
<evidence type="ECO:0000256" key="6">
    <source>
        <dbReference type="ARBA" id="ARBA00038255"/>
    </source>
</evidence>
<comment type="subcellular location">
    <subcellularLocation>
        <location evidence="1">Cytoplasm</location>
    </subcellularLocation>
</comment>
<sequence length="1178" mass="128675">MSQSKSVQSPKQDLVHCPITALAFYTSADKQLFILAGEDAWLKVYSTQDRRLCGQLRIFEEQPIHGISVSSTGDLLVWGGPAVSIVPRKSVELLSSSEDAPRPYEALACDWIQDGLISPYDSTRGVVVTSNNEIVPFTVVSVEVEKGQPLQPKPVWGGLLFLLRQMLYSATVQWAGPDEVLVVAGTVFGEIVVWKCSLGREVHAMEALLVLKGHEGSIFGVAISPEVELVPGRKQRLLASCSDDRTIRIWDITQEFEKKVDEEPRENEAVVRETGFGGNNDPEAQSTTSEPDLANRCLAVATGHASRIWKVRFACDKGATAGQIEVFSFGEDTTMQKWRLASDKNTSSVPPKAGVASGKAYPYILEHMEKTPCHSGKNIWSCAVTSDGPGRIFTVTGGADGKITLVTGESNAVTVKNTEPRGQSRVLSLDDVILSLGPQREGSGDDGGLESLPPKSKKDGFLRYAFLSQDKLLVSTISGRLLLGDLQADPSWSEIAVNTETQHHLEGYNVVRKVAPGTAIVGSTSGRLYIFREPQGLEEIAQLPGKITDVLCIPDPQDDDWRAKLRALVTVLGSTEATIFTLDVRGSTVTVRRSSSLPLHIGFVVTAVGVCGDLLLLGSRKGVITVYEEIAGIYVHRIFRNDCTTKGGDAVTSIITLPPLKGTLPKYVLTTCRDGKYRIYEIESSNTGFLLRLLHETSPPLGPMLEGAALVRPLRGDIGVVKGRLWEGGLELIIFGFRSTNFVVWNETRQEEIASVACGGAHRTFDYYGDGTDPNKVRFVYTKASAMGIYSQNEPWLQVVRPGGHGREIRAVASDGEWSRLVATGAEDTCIRIWQCIKNVLGAVIDMRCLAVLQKHTAGLQALKWERNGYLLSSAGAEEFFVWRITFLQSEYTGLAVTCEAVYPFKTPDGDLRITDFDSWTTSTDETHTEAGILVTMVFSNSVLKTYQYLQSTGFVCLQSGRYTGACLTQVKQLMLLPEQTARMRPFDVHVITGATDGTVAVWRPTAPWGQEGFENGYQIVSTSRPHANSVKSLEVLGPCCAPHGHVGYNVFTGGDDNALALHFLSARVGETGILQFQDYPVYRKKDAHAAAITGVKVWRRDNGSVYLATVSNDQRLKLWEVKGPSMTEPLRIALLFKAYSALADPGGLDVIDGGNLMVAGVGMEIWDFQRGQKLQLL</sequence>
<dbReference type="Pfam" id="PF00400">
    <property type="entry name" value="WD40"/>
    <property type="match status" value="2"/>
</dbReference>
<evidence type="ECO:0000256" key="2">
    <source>
        <dbReference type="ARBA" id="ARBA00022490"/>
    </source>
</evidence>
<comment type="similarity">
    <text evidence="6">Belongs to the WD repeat WDR6 family.</text>
</comment>
<dbReference type="PROSITE" id="PS50082">
    <property type="entry name" value="WD_REPEATS_2"/>
    <property type="match status" value="2"/>
</dbReference>
<keyword evidence="5" id="KW-0677">Repeat</keyword>
<evidence type="ECO:0000256" key="5">
    <source>
        <dbReference type="ARBA" id="ARBA00022737"/>
    </source>
</evidence>
<accession>A0AA38RXC6</accession>
<evidence type="ECO:0000256" key="3">
    <source>
        <dbReference type="ARBA" id="ARBA00022574"/>
    </source>
</evidence>
<dbReference type="GO" id="GO:0030488">
    <property type="term" value="P:tRNA methylation"/>
    <property type="evidence" value="ECO:0007669"/>
    <property type="project" value="TreeGrafter"/>
</dbReference>
<dbReference type="PANTHER" id="PTHR14344">
    <property type="entry name" value="WD REPEAT PROTEIN"/>
    <property type="match status" value="1"/>
</dbReference>
<protein>
    <submittedName>
        <fullName evidence="9">WD40 repeat-like protein</fullName>
    </submittedName>
</protein>
<dbReference type="InterPro" id="IPR036322">
    <property type="entry name" value="WD40_repeat_dom_sf"/>
</dbReference>
<keyword evidence="4" id="KW-0819">tRNA processing</keyword>
<keyword evidence="3 7" id="KW-0853">WD repeat</keyword>
<dbReference type="PROSITE" id="PS00678">
    <property type="entry name" value="WD_REPEATS_1"/>
    <property type="match status" value="1"/>
</dbReference>
<evidence type="ECO:0000256" key="1">
    <source>
        <dbReference type="ARBA" id="ARBA00004496"/>
    </source>
</evidence>
<evidence type="ECO:0000313" key="10">
    <source>
        <dbReference type="Proteomes" id="UP001174691"/>
    </source>
</evidence>
<dbReference type="InterPro" id="IPR051973">
    <property type="entry name" value="tRNA_Anticodon_Mtase-Reg"/>
</dbReference>
<feature type="repeat" description="WD" evidence="7">
    <location>
        <begin position="802"/>
        <end position="835"/>
    </location>
</feature>
<dbReference type="Proteomes" id="UP001174691">
    <property type="component" value="Unassembled WGS sequence"/>
</dbReference>
<organism evidence="9 10">
    <name type="scientific">Coniochaeta hoffmannii</name>
    <dbReference type="NCBI Taxonomy" id="91930"/>
    <lineage>
        <taxon>Eukaryota</taxon>
        <taxon>Fungi</taxon>
        <taxon>Dikarya</taxon>
        <taxon>Ascomycota</taxon>
        <taxon>Pezizomycotina</taxon>
        <taxon>Sordariomycetes</taxon>
        <taxon>Sordariomycetidae</taxon>
        <taxon>Coniochaetales</taxon>
        <taxon>Coniochaetaceae</taxon>
        <taxon>Coniochaeta</taxon>
    </lineage>
</organism>
<dbReference type="EMBL" id="JANBVN010000035">
    <property type="protein sequence ID" value="KAJ9158492.1"/>
    <property type="molecule type" value="Genomic_DNA"/>
</dbReference>
<dbReference type="SMART" id="SM00320">
    <property type="entry name" value="WD40"/>
    <property type="match status" value="9"/>
</dbReference>
<dbReference type="SUPFAM" id="SSF50978">
    <property type="entry name" value="WD40 repeat-like"/>
    <property type="match status" value="2"/>
</dbReference>